<reference evidence="2" key="1">
    <citation type="submission" date="2022-07" db="EMBL/GenBank/DDBJ databases">
        <title>Draft genome sequence of Zalerion maritima ATCC 34329, a (micro)plastics degrading marine fungus.</title>
        <authorList>
            <person name="Paco A."/>
            <person name="Goncalves M.F.M."/>
            <person name="Rocha-Santos T.A.P."/>
            <person name="Alves A."/>
        </authorList>
    </citation>
    <scope>NUCLEOTIDE SEQUENCE</scope>
    <source>
        <strain evidence="2">ATCC 34329</strain>
    </source>
</reference>
<evidence type="ECO:0008006" key="4">
    <source>
        <dbReference type="Google" id="ProtNLM"/>
    </source>
</evidence>
<accession>A0AAD5RP97</accession>
<dbReference type="EMBL" id="JAKWBI020000195">
    <property type="protein sequence ID" value="KAJ2899522.1"/>
    <property type="molecule type" value="Genomic_DNA"/>
</dbReference>
<evidence type="ECO:0000256" key="1">
    <source>
        <dbReference type="SAM" id="MobiDB-lite"/>
    </source>
</evidence>
<dbReference type="Proteomes" id="UP001201980">
    <property type="component" value="Unassembled WGS sequence"/>
</dbReference>
<keyword evidence="3" id="KW-1185">Reference proteome</keyword>
<comment type="caution">
    <text evidence="2">The sequence shown here is derived from an EMBL/GenBank/DDBJ whole genome shotgun (WGS) entry which is preliminary data.</text>
</comment>
<dbReference type="AlphaFoldDB" id="A0AAD5RP97"/>
<feature type="compositionally biased region" description="Polar residues" evidence="1">
    <location>
        <begin position="469"/>
        <end position="480"/>
    </location>
</feature>
<name>A0AAD5RP97_9PEZI</name>
<gene>
    <name evidence="2" type="ORF">MKZ38_003016</name>
</gene>
<evidence type="ECO:0000313" key="3">
    <source>
        <dbReference type="Proteomes" id="UP001201980"/>
    </source>
</evidence>
<protein>
    <recommendedName>
        <fullName evidence="4">Amidoligase enzyme protein</fullName>
    </recommendedName>
</protein>
<feature type="region of interest" description="Disordered" evidence="1">
    <location>
        <begin position="464"/>
        <end position="527"/>
    </location>
</feature>
<dbReference type="PANTHER" id="PTHR36847">
    <property type="entry name" value="AMIDOLIGASE ENZYME"/>
    <property type="match status" value="1"/>
</dbReference>
<evidence type="ECO:0000313" key="2">
    <source>
        <dbReference type="EMBL" id="KAJ2899522.1"/>
    </source>
</evidence>
<proteinExistence type="predicted"/>
<organism evidence="2 3">
    <name type="scientific">Zalerion maritima</name>
    <dbReference type="NCBI Taxonomy" id="339359"/>
    <lineage>
        <taxon>Eukaryota</taxon>
        <taxon>Fungi</taxon>
        <taxon>Dikarya</taxon>
        <taxon>Ascomycota</taxon>
        <taxon>Pezizomycotina</taxon>
        <taxon>Sordariomycetes</taxon>
        <taxon>Lulworthiomycetidae</taxon>
        <taxon>Lulworthiales</taxon>
        <taxon>Lulworthiaceae</taxon>
        <taxon>Zalerion</taxon>
    </lineage>
</organism>
<dbReference type="PANTHER" id="PTHR36847:SF1">
    <property type="entry name" value="AMIDOLIGASE ENZYME"/>
    <property type="match status" value="1"/>
</dbReference>
<feature type="compositionally biased region" description="Acidic residues" evidence="1">
    <location>
        <begin position="668"/>
        <end position="677"/>
    </location>
</feature>
<sequence>MSTIQNTTTVTQSNTAAVSSTVTWAIEFEVAAASLLTKNDPVPAEDPRRPISGIRGQEIEFMDAIRGTPIQKRFDLPDYNGLPTGSGWEGLGDRHRHRDHEKVDPKYTTWVATTDASVRGVDPESCYAWHGWEFNSRVFSGQPQRQGPGDEDAAPEEEIEAFCRVLRNNIRVQTNDSCGLHVHVGLGESGIPLGTQLKLLTFLCLGGEEALYQMCDKLRKGNYYSKSVAKSAGSWLDRVVFGDDWREAEKRRKEFSEEERIGMVGEYLPLELLEETCPTMKRKLMGEWIWNVNRLDEVPTTTSPGRPCVRLNTYHKTVEFRIKEGMLDPKHIVDWVRVVLGIFQFVHFSTPHEFRAAVESMVRKDRDEGEYLRGFEDRGFKWERTEPVWYDGRSLAGAHAFAKGNSGWGRVITSDGTVIEGWGYGNEECPYDYGDGPDHVVEEFVREAALTGTNNEEDEFFVENDEASSEANTESDSRPSNEPWGSWDNVDPSWGSDETPSVKDDNATPPSQQEEEEEGLDQHLPGWWGQDQLKPQWLRVVPEPGQPSTMKPVPVPSDKLPEDAYQEGYDERAAVVASFYNRSLCWQWPLAEERRRLGFGWRGVLEEIVLGREGGDQEFVERWEERVVEYGARTDKRQKWWGEFGGGVFESVLPEPEPVGDDHKEERDEVVEEEEAGAEPRISTSTTMTAGGFWDKLKAAAARKLEQAKSFLQNELEASRWSNDDSRRELEFALDLG</sequence>
<feature type="region of interest" description="Disordered" evidence="1">
    <location>
        <begin position="654"/>
        <end position="687"/>
    </location>
</feature>